<dbReference type="InterPro" id="IPR022419">
    <property type="entry name" value="Porphobilin_deaminase_cofac_BS"/>
</dbReference>
<evidence type="ECO:0000256" key="3">
    <source>
        <dbReference type="ARBA" id="ARBA00005638"/>
    </source>
</evidence>
<dbReference type="GO" id="GO:0005737">
    <property type="term" value="C:cytoplasm"/>
    <property type="evidence" value="ECO:0007669"/>
    <property type="project" value="UniProtKB-UniRule"/>
</dbReference>
<dbReference type="Gene3D" id="3.40.190.10">
    <property type="entry name" value="Periplasmic binding protein-like II"/>
    <property type="match status" value="2"/>
</dbReference>
<dbReference type="GO" id="GO:0006782">
    <property type="term" value="P:protoporphyrinogen IX biosynthetic process"/>
    <property type="evidence" value="ECO:0007669"/>
    <property type="project" value="UniProtKB-UniRule"/>
</dbReference>
<dbReference type="UniPathway" id="UPA00251">
    <property type="reaction ID" value="UER00319"/>
</dbReference>
<dbReference type="Pfam" id="PF03900">
    <property type="entry name" value="Porphobil_deamC"/>
    <property type="match status" value="1"/>
</dbReference>
<dbReference type="SUPFAM" id="SSF53850">
    <property type="entry name" value="Periplasmic binding protein-like II"/>
    <property type="match status" value="1"/>
</dbReference>
<comment type="catalytic activity">
    <reaction evidence="7 8">
        <text>4 porphobilinogen + H2O = hydroxymethylbilane + 4 NH4(+)</text>
        <dbReference type="Rhea" id="RHEA:13185"/>
        <dbReference type="ChEBI" id="CHEBI:15377"/>
        <dbReference type="ChEBI" id="CHEBI:28938"/>
        <dbReference type="ChEBI" id="CHEBI:57845"/>
        <dbReference type="ChEBI" id="CHEBI:58126"/>
        <dbReference type="EC" id="2.5.1.61"/>
    </reaction>
</comment>
<evidence type="ECO:0000256" key="7">
    <source>
        <dbReference type="ARBA" id="ARBA00048169"/>
    </source>
</evidence>
<dbReference type="InterPro" id="IPR036803">
    <property type="entry name" value="Porphobilinogen_deaminase_C_sf"/>
</dbReference>
<gene>
    <name evidence="8" type="primary">hemC</name>
    <name evidence="11" type="ORF">DZD40_05510</name>
</gene>
<keyword evidence="5 8" id="KW-0808">Transferase</keyword>
<evidence type="ECO:0000313" key="11">
    <source>
        <dbReference type="EMBL" id="RQD86935.1"/>
    </source>
</evidence>
<evidence type="ECO:0000256" key="2">
    <source>
        <dbReference type="ARBA" id="ARBA00004735"/>
    </source>
</evidence>
<comment type="miscellaneous">
    <text evidence="8">The porphobilinogen subunits are added to the dipyrromethane group.</text>
</comment>
<dbReference type="PIRSF" id="PIRSF001438">
    <property type="entry name" value="4pyrrol_synth_OHMeBilane_synth"/>
    <property type="match status" value="1"/>
</dbReference>
<evidence type="ECO:0000256" key="6">
    <source>
        <dbReference type="ARBA" id="ARBA00023244"/>
    </source>
</evidence>
<dbReference type="HAMAP" id="MF_00260">
    <property type="entry name" value="Porphobil_deam"/>
    <property type="match status" value="1"/>
</dbReference>
<dbReference type="STRING" id="1813019.A2J15_06055"/>
<accession>A0A424YZM8</accession>
<dbReference type="EC" id="2.5.1.61" evidence="8"/>
<comment type="subunit">
    <text evidence="4 8">Monomer.</text>
</comment>
<dbReference type="CDD" id="cd13646">
    <property type="entry name" value="PBP2_EcHMBS_like"/>
    <property type="match status" value="1"/>
</dbReference>
<dbReference type="PRINTS" id="PR00151">
    <property type="entry name" value="PORPHBDMNASE"/>
</dbReference>
<dbReference type="PANTHER" id="PTHR11557">
    <property type="entry name" value="PORPHOBILINOGEN DEAMINASE"/>
    <property type="match status" value="1"/>
</dbReference>
<dbReference type="GO" id="GO:0004418">
    <property type="term" value="F:hydroxymethylbilane synthase activity"/>
    <property type="evidence" value="ECO:0007669"/>
    <property type="project" value="UniProtKB-UniRule"/>
</dbReference>
<sequence length="308" mass="34325">MKKLIIATRKSQLALWQSHHIAQILKDKHQIEVVLEGFKTKGDVLLDTPLAKIGGKGLFTKELEESMLRKDAHLAVHSLKDMPSFFPQGLVLAAVSKREKSNDAMLSQNYKDFLSLPQGAKIGTTSLRRKMQLLLLRPDLKIISLRGNVNSRIQKLKNGEFDAIILAIAGIKRLNLDKEVNFVYEFSKDELIPAASQGALGIQSIDQSDILELLECLNDEDALIETTIERDFIATLEGGCQVPIGVNAELLNDEICVRCVLGLPDGSEILKDKRMIKKSDYKFFGEKLAKEFIAKGAKELLIQAESMI</sequence>
<organism evidence="11 12">
    <name type="scientific">Campylobacter hepaticus</name>
    <dbReference type="NCBI Taxonomy" id="1813019"/>
    <lineage>
        <taxon>Bacteria</taxon>
        <taxon>Pseudomonadati</taxon>
        <taxon>Campylobacterota</taxon>
        <taxon>Epsilonproteobacteria</taxon>
        <taxon>Campylobacterales</taxon>
        <taxon>Campylobacteraceae</taxon>
        <taxon>Campylobacter</taxon>
    </lineage>
</organism>
<feature type="domain" description="Porphobilinogen deaminase N-terminal" evidence="9">
    <location>
        <begin position="4"/>
        <end position="206"/>
    </location>
</feature>
<dbReference type="FunFam" id="3.40.190.10:FF:000086">
    <property type="entry name" value="Probable porphobilinogen deaminase"/>
    <property type="match status" value="1"/>
</dbReference>
<dbReference type="PANTHER" id="PTHR11557:SF0">
    <property type="entry name" value="PORPHOBILINOGEN DEAMINASE"/>
    <property type="match status" value="1"/>
</dbReference>
<evidence type="ECO:0000313" key="12">
    <source>
        <dbReference type="Proteomes" id="UP000286095"/>
    </source>
</evidence>
<dbReference type="NCBIfam" id="TIGR00212">
    <property type="entry name" value="hemC"/>
    <property type="match status" value="1"/>
</dbReference>
<evidence type="ECO:0000256" key="4">
    <source>
        <dbReference type="ARBA" id="ARBA00011245"/>
    </source>
</evidence>
<comment type="pathway">
    <text evidence="2">Porphyrin-containing compound metabolism; protoporphyrin-IX biosynthesis; coproporphyrinogen-III from 5-aminolevulinate: step 2/4.</text>
</comment>
<dbReference type="FunFam" id="3.40.190.10:FF:000005">
    <property type="entry name" value="Porphobilinogen deaminase"/>
    <property type="match status" value="1"/>
</dbReference>
<dbReference type="EMBL" id="QURW01000013">
    <property type="protein sequence ID" value="RQD86935.1"/>
    <property type="molecule type" value="Genomic_DNA"/>
</dbReference>
<reference evidence="11 12" key="1">
    <citation type="submission" date="2018-08" db="EMBL/GenBank/DDBJ databases">
        <title>Survival mechanisms of Campylobacter hepaticus identified by genomic analysis and comparative transcriptomic analysis of in vivo and in vitro derived bacteria.</title>
        <authorList>
            <person name="Van T.T.H."/>
            <person name="Moore R.J."/>
        </authorList>
    </citation>
    <scope>NUCLEOTIDE SEQUENCE [LARGE SCALE GENOMIC DNA]</scope>
    <source>
        <strain evidence="11 12">54L</strain>
    </source>
</reference>
<dbReference type="InterPro" id="IPR022417">
    <property type="entry name" value="Porphobilin_deaminase_N"/>
</dbReference>
<dbReference type="SUPFAM" id="SSF54782">
    <property type="entry name" value="Porphobilinogen deaminase (hydroxymethylbilane synthase), C-terminal domain"/>
    <property type="match status" value="1"/>
</dbReference>
<feature type="domain" description="Porphobilinogen deaminase C-terminal" evidence="10">
    <location>
        <begin position="224"/>
        <end position="293"/>
    </location>
</feature>
<dbReference type="RefSeq" id="WP_124134538.1">
    <property type="nucleotide sequence ID" value="NZ_QURW01000013.1"/>
</dbReference>
<comment type="similarity">
    <text evidence="3 8">Belongs to the HMBS family.</text>
</comment>
<evidence type="ECO:0000256" key="1">
    <source>
        <dbReference type="ARBA" id="ARBA00002869"/>
    </source>
</evidence>
<comment type="cofactor">
    <cofactor evidence="8">
        <name>dipyrromethane</name>
        <dbReference type="ChEBI" id="CHEBI:60342"/>
    </cofactor>
    <text evidence="8">Binds 1 dipyrromethane group covalently.</text>
</comment>
<proteinExistence type="inferred from homology"/>
<dbReference type="PROSITE" id="PS00533">
    <property type="entry name" value="PORPHOBILINOGEN_DEAM"/>
    <property type="match status" value="1"/>
</dbReference>
<evidence type="ECO:0000256" key="8">
    <source>
        <dbReference type="HAMAP-Rule" id="MF_00260"/>
    </source>
</evidence>
<keyword evidence="6 8" id="KW-0627">Porphyrin biosynthesis</keyword>
<dbReference type="InterPro" id="IPR022418">
    <property type="entry name" value="Porphobilinogen_deaminase_C"/>
</dbReference>
<dbReference type="AlphaFoldDB" id="A0A424YZM8"/>
<dbReference type="InterPro" id="IPR000860">
    <property type="entry name" value="HemC"/>
</dbReference>
<dbReference type="Pfam" id="PF01379">
    <property type="entry name" value="Porphobil_deam"/>
    <property type="match status" value="1"/>
</dbReference>
<dbReference type="Gene3D" id="3.30.160.40">
    <property type="entry name" value="Porphobilinogen deaminase, C-terminal domain"/>
    <property type="match status" value="1"/>
</dbReference>
<evidence type="ECO:0000259" key="9">
    <source>
        <dbReference type="Pfam" id="PF01379"/>
    </source>
</evidence>
<feature type="modified residue" description="S-(dipyrrolylmethanemethyl)cysteine" evidence="8">
    <location>
        <position position="240"/>
    </location>
</feature>
<comment type="caution">
    <text evidence="11">The sequence shown here is derived from an EMBL/GenBank/DDBJ whole genome shotgun (WGS) entry which is preliminary data.</text>
</comment>
<protein>
    <recommendedName>
        <fullName evidence="8">Porphobilinogen deaminase</fullName>
        <shortName evidence="8">PBG</shortName>
        <ecNumber evidence="8">2.5.1.61</ecNumber>
    </recommendedName>
    <alternativeName>
        <fullName evidence="8">Hydroxymethylbilane synthase</fullName>
        <shortName evidence="8">HMBS</shortName>
    </alternativeName>
    <alternativeName>
        <fullName evidence="8">Pre-uroporphyrinogen synthase</fullName>
    </alternativeName>
</protein>
<evidence type="ECO:0000259" key="10">
    <source>
        <dbReference type="Pfam" id="PF03900"/>
    </source>
</evidence>
<name>A0A424YZM8_9BACT</name>
<evidence type="ECO:0000256" key="5">
    <source>
        <dbReference type="ARBA" id="ARBA00022679"/>
    </source>
</evidence>
<dbReference type="Proteomes" id="UP000286095">
    <property type="component" value="Unassembled WGS sequence"/>
</dbReference>
<comment type="function">
    <text evidence="1 8">Tetrapolymerization of the monopyrrole PBG into the hydroxymethylbilane pre-uroporphyrinogen in several discrete steps.</text>
</comment>